<keyword evidence="5 6" id="KW-0472">Membrane</keyword>
<organism evidence="7 8">
    <name type="scientific">Microbulbifer flavimaris</name>
    <dbReference type="NCBI Taxonomy" id="1781068"/>
    <lineage>
        <taxon>Bacteria</taxon>
        <taxon>Pseudomonadati</taxon>
        <taxon>Pseudomonadota</taxon>
        <taxon>Gammaproteobacteria</taxon>
        <taxon>Cellvibrionales</taxon>
        <taxon>Microbulbiferaceae</taxon>
        <taxon>Microbulbifer</taxon>
    </lineage>
</organism>
<protein>
    <recommendedName>
        <fullName evidence="9">Holin-like protein</fullName>
    </recommendedName>
</protein>
<accession>A0ABX4I123</accession>
<comment type="caution">
    <text evidence="7">The sequence shown here is derived from an EMBL/GenBank/DDBJ whole genome shotgun (WGS) entry which is preliminary data.</text>
</comment>
<feature type="transmembrane region" description="Helical" evidence="6">
    <location>
        <begin position="102"/>
        <end position="124"/>
    </location>
</feature>
<proteinExistence type="predicted"/>
<evidence type="ECO:0000256" key="1">
    <source>
        <dbReference type="ARBA" id="ARBA00004651"/>
    </source>
</evidence>
<evidence type="ECO:0000256" key="6">
    <source>
        <dbReference type="SAM" id="Phobius"/>
    </source>
</evidence>
<dbReference type="PANTHER" id="PTHR33931">
    <property type="entry name" value="HOLIN-LIKE PROTEIN CIDA-RELATED"/>
    <property type="match status" value="1"/>
</dbReference>
<sequence>MHTARSVGLPNVTFKRALSWLAGAFTLLAFEGLGVALGRWLELPVPGAVLGMVLLLLALLVYGSVPTGLAAVSGLLLRSLALLFLPAAVGVYFLRGFATSDWLALLAATTVGTLLSFLLTALLLQRLLRRESPGEDSD</sequence>
<feature type="transmembrane region" description="Helical" evidence="6">
    <location>
        <begin position="43"/>
        <end position="63"/>
    </location>
</feature>
<evidence type="ECO:0008006" key="9">
    <source>
        <dbReference type="Google" id="ProtNLM"/>
    </source>
</evidence>
<dbReference type="EMBL" id="LRFG02000002">
    <property type="protein sequence ID" value="PCO06082.1"/>
    <property type="molecule type" value="Genomic_DNA"/>
</dbReference>
<keyword evidence="8" id="KW-1185">Reference proteome</keyword>
<name>A0ABX4I123_9GAMM</name>
<dbReference type="Pfam" id="PF03788">
    <property type="entry name" value="LrgA"/>
    <property type="match status" value="1"/>
</dbReference>
<dbReference type="Proteomes" id="UP000218427">
    <property type="component" value="Unassembled WGS sequence"/>
</dbReference>
<keyword evidence="2" id="KW-1003">Cell membrane</keyword>
<feature type="transmembrane region" description="Helical" evidence="6">
    <location>
        <begin position="20"/>
        <end position="37"/>
    </location>
</feature>
<comment type="subcellular location">
    <subcellularLocation>
        <location evidence="1">Cell membrane</location>
        <topology evidence="1">Multi-pass membrane protein</topology>
    </subcellularLocation>
</comment>
<evidence type="ECO:0000313" key="8">
    <source>
        <dbReference type="Proteomes" id="UP000218427"/>
    </source>
</evidence>
<evidence type="ECO:0000313" key="7">
    <source>
        <dbReference type="EMBL" id="PCO06082.1"/>
    </source>
</evidence>
<evidence type="ECO:0000256" key="2">
    <source>
        <dbReference type="ARBA" id="ARBA00022475"/>
    </source>
</evidence>
<keyword evidence="4 6" id="KW-1133">Transmembrane helix</keyword>
<reference evidence="7" key="1">
    <citation type="submission" date="2017-08" db="EMBL/GenBank/DDBJ databases">
        <title>Microbulbifer marisrubri sp. nov., a halophilic alphaproteobacterium isolated from marine sediment of the Yellow Sea, China.</title>
        <authorList>
            <person name="Zhang G."/>
            <person name="Xiong Q."/>
        </authorList>
    </citation>
    <scope>NUCLEOTIDE SEQUENCE [LARGE SCALE GENOMIC DNA]</scope>
    <source>
        <strain evidence="7">WRN-8</strain>
    </source>
</reference>
<evidence type="ECO:0000256" key="5">
    <source>
        <dbReference type="ARBA" id="ARBA00023136"/>
    </source>
</evidence>
<evidence type="ECO:0000256" key="4">
    <source>
        <dbReference type="ARBA" id="ARBA00022989"/>
    </source>
</evidence>
<gene>
    <name evidence="7" type="ORF">AWR36_008830</name>
</gene>
<dbReference type="InterPro" id="IPR005538">
    <property type="entry name" value="LrgA/CidA"/>
</dbReference>
<keyword evidence="3 6" id="KW-0812">Transmembrane</keyword>
<evidence type="ECO:0000256" key="3">
    <source>
        <dbReference type="ARBA" id="ARBA00022692"/>
    </source>
</evidence>
<feature type="transmembrane region" description="Helical" evidence="6">
    <location>
        <begin position="75"/>
        <end position="96"/>
    </location>
</feature>
<dbReference type="PANTHER" id="PTHR33931:SF2">
    <property type="entry name" value="HOLIN-LIKE PROTEIN CIDA"/>
    <property type="match status" value="1"/>
</dbReference>